<evidence type="ECO:0000256" key="2">
    <source>
        <dbReference type="ARBA" id="ARBA00001966"/>
    </source>
</evidence>
<dbReference type="GO" id="GO:0046872">
    <property type="term" value="F:metal ion binding"/>
    <property type="evidence" value="ECO:0007669"/>
    <property type="project" value="UniProtKB-KW"/>
</dbReference>
<dbReference type="Proteomes" id="UP000011863">
    <property type="component" value="Chromosome"/>
</dbReference>
<evidence type="ECO:0000313" key="13">
    <source>
        <dbReference type="Proteomes" id="UP000011863"/>
    </source>
</evidence>
<evidence type="ECO:0000256" key="8">
    <source>
        <dbReference type="ARBA" id="ARBA00023004"/>
    </source>
</evidence>
<dbReference type="RefSeq" id="WP_015443566.1">
    <property type="nucleotide sequence ID" value="NC_020520.1"/>
</dbReference>
<keyword evidence="9" id="KW-0411">Iron-sulfur</keyword>
<keyword evidence="6" id="KW-0479">Metal-binding</keyword>
<protein>
    <submittedName>
        <fullName evidence="12">Putative NADH-dependent oxidoreductase</fullName>
    </submittedName>
</protein>
<evidence type="ECO:0000259" key="11">
    <source>
        <dbReference type="Pfam" id="PF07992"/>
    </source>
</evidence>
<dbReference type="InterPro" id="IPR051793">
    <property type="entry name" value="NADH:flavin_oxidoreductase"/>
</dbReference>
<evidence type="ECO:0000256" key="6">
    <source>
        <dbReference type="ARBA" id="ARBA00022723"/>
    </source>
</evidence>
<dbReference type="PANTHER" id="PTHR42917:SF2">
    <property type="entry name" value="2,4-DIENOYL-COA REDUCTASE [(2E)-ENOYL-COA-PRODUCING]"/>
    <property type="match status" value="1"/>
</dbReference>
<reference evidence="12 13" key="1">
    <citation type="journal article" date="2013" name="Int. J. Syst. Evol. Microbiol.">
        <title>Ilumatobacter nonamiense sp. nov. and Ilumatobacter coccineum sp. nov., isolated from seashore sand.</title>
        <authorList>
            <person name="Matsumoto A."/>
            <person name="Kasai H."/>
            <person name="Matsuo Y."/>
            <person name="Shizuri Y."/>
            <person name="Ichikawa N."/>
            <person name="Fujita N."/>
            <person name="Omura S."/>
            <person name="Takahashi Y."/>
        </authorList>
    </citation>
    <scope>NUCLEOTIDE SEQUENCE [LARGE SCALE GENOMIC DNA]</scope>
    <source>
        <strain evidence="13">NBRC 103263 / KCTC 29153 / YM16-304</strain>
    </source>
</reference>
<dbReference type="GO" id="GO:0010181">
    <property type="term" value="F:FMN binding"/>
    <property type="evidence" value="ECO:0007669"/>
    <property type="project" value="InterPro"/>
</dbReference>
<feature type="domain" description="NADH:flavin oxidoreductase/NADH oxidase N-terminal" evidence="10">
    <location>
        <begin position="6"/>
        <end position="325"/>
    </location>
</feature>
<sequence>MSYPNVFQPLTIGGCTIPNRIVRTAHSTGATGDGLIAYHEARAKGGVGLAIIEIAGVNTDSPTGIPVYSDDVLAWYEQLAERMHTHGTKVLQQLWHGGITVQRVPGKRPVGPSAIPNAMVGVTPRAMTTGEIADVVADFAAAARRVERGGLDGIELHAAHGYLLGSFISPATNQRDDEYGGSLANRVRFVREVLAAIRSEVSDGFPVGIRISGDEFIDGGIDHVEAEAIARELEGDIDFLDVSMGTYWRFHKFLSTLDDPLGYELDNNQHVTKVVDVPTIVTGRIMTLDHADHIVGSGMADMVSIVRAMIADPDLVVKASEGRESEIRPCIGTSMGCVAQLMTTGKIQCVVNVAAGAETKVPFETPGPADVIKKVIVVGGGPAGMEAARTAALRGHEVDLYEMTGALGGQVRMAASVPPRSDLEAITRWQADEIDRLGVRVHLRTPVDPDLIVAAGADEVIVATGSTPKSPGFQLSSPSIAVPGADLPHVATSWEVLGFGGRATVGTKAVVYDDTGTFEAISVADKLLAAGADVTIIGRHEQLGAKIPFPPATVAASRERLFAAGVTFVPTMALSRITETSVVAVGLGLGHEQTIEADTVCIVTYHDLNDELATHLSTHHATHHAGDATSFGVHLVGNANGTDTIQAAIHSAAAVTRTM</sequence>
<dbReference type="GO" id="GO:0016491">
    <property type="term" value="F:oxidoreductase activity"/>
    <property type="evidence" value="ECO:0007669"/>
    <property type="project" value="UniProtKB-KW"/>
</dbReference>
<feature type="domain" description="FAD/NAD(P)-binding" evidence="11">
    <location>
        <begin position="373"/>
        <end position="615"/>
    </location>
</feature>
<evidence type="ECO:0000259" key="10">
    <source>
        <dbReference type="Pfam" id="PF00724"/>
    </source>
</evidence>
<dbReference type="OrthoDB" id="3169239at2"/>
<dbReference type="AlphaFoldDB" id="A0A6C7EGQ4"/>
<dbReference type="InterPro" id="IPR001155">
    <property type="entry name" value="OxRdtase_FMN_N"/>
</dbReference>
<dbReference type="SUPFAM" id="SSF51395">
    <property type="entry name" value="FMN-linked oxidoreductases"/>
    <property type="match status" value="1"/>
</dbReference>
<dbReference type="Gene3D" id="3.40.50.720">
    <property type="entry name" value="NAD(P)-binding Rossmann-like Domain"/>
    <property type="match status" value="1"/>
</dbReference>
<evidence type="ECO:0000256" key="5">
    <source>
        <dbReference type="ARBA" id="ARBA00022643"/>
    </source>
</evidence>
<dbReference type="InterPro" id="IPR023753">
    <property type="entry name" value="FAD/NAD-binding_dom"/>
</dbReference>
<dbReference type="Gene3D" id="3.50.50.60">
    <property type="entry name" value="FAD/NAD(P)-binding domain"/>
    <property type="match status" value="1"/>
</dbReference>
<comment type="cofactor">
    <cofactor evidence="1">
        <name>FMN</name>
        <dbReference type="ChEBI" id="CHEBI:58210"/>
    </cofactor>
</comment>
<dbReference type="PRINTS" id="PR00368">
    <property type="entry name" value="FADPNR"/>
</dbReference>
<evidence type="ECO:0000256" key="4">
    <source>
        <dbReference type="ARBA" id="ARBA00022630"/>
    </source>
</evidence>
<keyword evidence="7" id="KW-0560">Oxidoreductase</keyword>
<keyword evidence="4" id="KW-0285">Flavoprotein</keyword>
<dbReference type="KEGG" id="aym:YM304_40050"/>
<dbReference type="EMBL" id="AP012057">
    <property type="protein sequence ID" value="BAN04319.1"/>
    <property type="molecule type" value="Genomic_DNA"/>
</dbReference>
<keyword evidence="13" id="KW-1185">Reference proteome</keyword>
<evidence type="ECO:0000256" key="9">
    <source>
        <dbReference type="ARBA" id="ARBA00023014"/>
    </source>
</evidence>
<name>A0A6C7EGQ4_ILUCY</name>
<evidence type="ECO:0000256" key="1">
    <source>
        <dbReference type="ARBA" id="ARBA00001917"/>
    </source>
</evidence>
<dbReference type="Gene3D" id="3.20.20.70">
    <property type="entry name" value="Aldolase class I"/>
    <property type="match status" value="1"/>
</dbReference>
<dbReference type="Pfam" id="PF07992">
    <property type="entry name" value="Pyr_redox_2"/>
    <property type="match status" value="1"/>
</dbReference>
<organism evidence="12 13">
    <name type="scientific">Ilumatobacter coccineus (strain NBRC 103263 / KCTC 29153 / YM16-304)</name>
    <dbReference type="NCBI Taxonomy" id="1313172"/>
    <lineage>
        <taxon>Bacteria</taxon>
        <taxon>Bacillati</taxon>
        <taxon>Actinomycetota</taxon>
        <taxon>Acidimicrobiia</taxon>
        <taxon>Acidimicrobiales</taxon>
        <taxon>Ilumatobacteraceae</taxon>
        <taxon>Ilumatobacter</taxon>
    </lineage>
</organism>
<keyword evidence="5" id="KW-0288">FMN</keyword>
<accession>A0A6C7EGQ4</accession>
<gene>
    <name evidence="12" type="ORF">YM304_40050</name>
</gene>
<dbReference type="InterPro" id="IPR036188">
    <property type="entry name" value="FAD/NAD-bd_sf"/>
</dbReference>
<proteinExistence type="inferred from homology"/>
<dbReference type="PANTHER" id="PTHR42917">
    <property type="entry name" value="2,4-DIENOYL-COA REDUCTASE"/>
    <property type="match status" value="1"/>
</dbReference>
<comment type="similarity">
    <text evidence="3">In the N-terminal section; belongs to the NADH:flavin oxidoreductase/NADH oxidase family.</text>
</comment>
<evidence type="ECO:0000313" key="12">
    <source>
        <dbReference type="EMBL" id="BAN04319.1"/>
    </source>
</evidence>
<evidence type="ECO:0000256" key="3">
    <source>
        <dbReference type="ARBA" id="ARBA00011048"/>
    </source>
</evidence>
<dbReference type="SUPFAM" id="SSF51971">
    <property type="entry name" value="Nucleotide-binding domain"/>
    <property type="match status" value="1"/>
</dbReference>
<dbReference type="InterPro" id="IPR013785">
    <property type="entry name" value="Aldolase_TIM"/>
</dbReference>
<keyword evidence="8" id="KW-0408">Iron</keyword>
<dbReference type="Pfam" id="PF00724">
    <property type="entry name" value="Oxidored_FMN"/>
    <property type="match status" value="1"/>
</dbReference>
<comment type="cofactor">
    <cofactor evidence="2">
        <name>[4Fe-4S] cluster</name>
        <dbReference type="ChEBI" id="CHEBI:49883"/>
    </cofactor>
</comment>
<evidence type="ECO:0000256" key="7">
    <source>
        <dbReference type="ARBA" id="ARBA00023002"/>
    </source>
</evidence>
<dbReference type="GO" id="GO:0051536">
    <property type="term" value="F:iron-sulfur cluster binding"/>
    <property type="evidence" value="ECO:0007669"/>
    <property type="project" value="UniProtKB-KW"/>
</dbReference>